<evidence type="ECO:0000313" key="3">
    <source>
        <dbReference type="Proteomes" id="UP000765509"/>
    </source>
</evidence>
<name>A0A9Q3HBT5_9BASI</name>
<keyword evidence="3" id="KW-1185">Reference proteome</keyword>
<dbReference type="AlphaFoldDB" id="A0A9Q3HBT5"/>
<protein>
    <submittedName>
        <fullName evidence="2">Uncharacterized protein</fullName>
    </submittedName>
</protein>
<dbReference type="Proteomes" id="UP000765509">
    <property type="component" value="Unassembled WGS sequence"/>
</dbReference>
<dbReference type="EMBL" id="AVOT02014971">
    <property type="protein sequence ID" value="MBW0498911.1"/>
    <property type="molecule type" value="Genomic_DNA"/>
</dbReference>
<evidence type="ECO:0000256" key="1">
    <source>
        <dbReference type="SAM" id="MobiDB-lite"/>
    </source>
</evidence>
<accession>A0A9Q3HBT5</accession>
<organism evidence="2 3">
    <name type="scientific">Austropuccinia psidii MF-1</name>
    <dbReference type="NCBI Taxonomy" id="1389203"/>
    <lineage>
        <taxon>Eukaryota</taxon>
        <taxon>Fungi</taxon>
        <taxon>Dikarya</taxon>
        <taxon>Basidiomycota</taxon>
        <taxon>Pucciniomycotina</taxon>
        <taxon>Pucciniomycetes</taxon>
        <taxon>Pucciniales</taxon>
        <taxon>Sphaerophragmiaceae</taxon>
        <taxon>Austropuccinia</taxon>
    </lineage>
</organism>
<sequence>MSLPPFVKPSQYNETPVCSPTSPIPGPSAHADSQVPLTENDSTHEHEPEGALAQSAKDTLACNATPCLFIIIDNMPVRSPPEKSTLIPTMRLCRNSLTCTKPS</sequence>
<proteinExistence type="predicted"/>
<comment type="caution">
    <text evidence="2">The sequence shown here is derived from an EMBL/GenBank/DDBJ whole genome shotgun (WGS) entry which is preliminary data.</text>
</comment>
<gene>
    <name evidence="2" type="ORF">O181_038626</name>
</gene>
<evidence type="ECO:0000313" key="2">
    <source>
        <dbReference type="EMBL" id="MBW0498911.1"/>
    </source>
</evidence>
<feature type="region of interest" description="Disordered" evidence="1">
    <location>
        <begin position="1"/>
        <end position="56"/>
    </location>
</feature>
<feature type="compositionally biased region" description="Polar residues" evidence="1">
    <location>
        <begin position="10"/>
        <end position="21"/>
    </location>
</feature>
<reference evidence="2" key="1">
    <citation type="submission" date="2021-03" db="EMBL/GenBank/DDBJ databases">
        <title>Draft genome sequence of rust myrtle Austropuccinia psidii MF-1, a brazilian biotype.</title>
        <authorList>
            <person name="Quecine M.C."/>
            <person name="Pachon D.M.R."/>
            <person name="Bonatelli M.L."/>
            <person name="Correr F.H."/>
            <person name="Franceschini L.M."/>
            <person name="Leite T.F."/>
            <person name="Margarido G.R.A."/>
            <person name="Almeida C.A."/>
            <person name="Ferrarezi J.A."/>
            <person name="Labate C.A."/>
        </authorList>
    </citation>
    <scope>NUCLEOTIDE SEQUENCE</scope>
    <source>
        <strain evidence="2">MF-1</strain>
    </source>
</reference>